<comment type="caution">
    <text evidence="1">The sequence shown here is derived from an EMBL/GenBank/DDBJ whole genome shotgun (WGS) entry which is preliminary data.</text>
</comment>
<keyword evidence="2" id="KW-1185">Reference proteome</keyword>
<name>A0A840YAV8_9SPHN</name>
<reference evidence="1 2" key="1">
    <citation type="submission" date="2020-08" db="EMBL/GenBank/DDBJ databases">
        <title>Genomic Encyclopedia of Type Strains, Phase IV (KMG-IV): sequencing the most valuable type-strain genomes for metagenomic binning, comparative biology and taxonomic classification.</title>
        <authorList>
            <person name="Goeker M."/>
        </authorList>
    </citation>
    <scope>NUCLEOTIDE SEQUENCE [LARGE SCALE GENOMIC DNA]</scope>
    <source>
        <strain evidence="1 2">DSM 26736</strain>
    </source>
</reference>
<dbReference type="AlphaFoldDB" id="A0A840YAV8"/>
<protein>
    <submittedName>
        <fullName evidence="1">Uncharacterized protein</fullName>
    </submittedName>
</protein>
<organism evidence="1 2">
    <name type="scientific">Sphingomonas xinjiangensis</name>
    <dbReference type="NCBI Taxonomy" id="643568"/>
    <lineage>
        <taxon>Bacteria</taxon>
        <taxon>Pseudomonadati</taxon>
        <taxon>Pseudomonadota</taxon>
        <taxon>Alphaproteobacteria</taxon>
        <taxon>Sphingomonadales</taxon>
        <taxon>Sphingomonadaceae</taxon>
        <taxon>Sphingomonas</taxon>
    </lineage>
</organism>
<dbReference type="Proteomes" id="UP000527143">
    <property type="component" value="Unassembled WGS sequence"/>
</dbReference>
<proteinExistence type="predicted"/>
<sequence>MQMFELLALLLFAAAVLLAGSSRPGRAYARPREA</sequence>
<dbReference type="EMBL" id="JACIJF010000004">
    <property type="protein sequence ID" value="MBB5710467.1"/>
    <property type="molecule type" value="Genomic_DNA"/>
</dbReference>
<accession>A0A840YAV8</accession>
<evidence type="ECO:0000313" key="2">
    <source>
        <dbReference type="Proteomes" id="UP000527143"/>
    </source>
</evidence>
<gene>
    <name evidence="1" type="ORF">FHT02_001698</name>
</gene>
<evidence type="ECO:0000313" key="1">
    <source>
        <dbReference type="EMBL" id="MBB5710467.1"/>
    </source>
</evidence>